<dbReference type="Proteomes" id="UP000294588">
    <property type="component" value="Unassembled WGS sequence"/>
</dbReference>
<reference evidence="1" key="1">
    <citation type="submission" date="2019-03" db="EMBL/GenBank/DDBJ databases">
        <title>Candidatus Syntrophosphaera thermopropionivorans: a novel player in syntrophic propionate oxidation during anaerobic digestion.</title>
        <authorList>
            <person name="Dyksma S."/>
        </authorList>
    </citation>
    <scope>NUCLEOTIDE SEQUENCE</scope>
    <source>
        <strain evidence="1">W5</strain>
    </source>
</reference>
<evidence type="ECO:0000313" key="2">
    <source>
        <dbReference type="Proteomes" id="UP000294588"/>
    </source>
</evidence>
<evidence type="ECO:0000313" key="1">
    <source>
        <dbReference type="EMBL" id="TDF74666.1"/>
    </source>
</evidence>
<organism evidence="1 2">
    <name type="scientific">Candidatus Syntrophosphaera thermopropionivorans</name>
    <dbReference type="NCBI Taxonomy" id="2593015"/>
    <lineage>
        <taxon>Bacteria</taxon>
        <taxon>Pseudomonadati</taxon>
        <taxon>Candidatus Cloacimonadota</taxon>
        <taxon>Candidatus Cloacimonadia</taxon>
        <taxon>Candidatus Cloacimonadales</taxon>
        <taxon>Candidatus Cloacimonadaceae</taxon>
        <taxon>Candidatus Syntrophosphaera</taxon>
    </lineage>
</organism>
<keyword evidence="2" id="KW-1185">Reference proteome</keyword>
<dbReference type="EMBL" id="SMOG01000001">
    <property type="protein sequence ID" value="TDF74666.1"/>
    <property type="molecule type" value="Genomic_DNA"/>
</dbReference>
<protein>
    <submittedName>
        <fullName evidence="1">Uncharacterized protein</fullName>
    </submittedName>
</protein>
<comment type="caution">
    <text evidence="1">The sequence shown here is derived from an EMBL/GenBank/DDBJ whole genome shotgun (WGS) entry which is preliminary data.</text>
</comment>
<name>A0AC61QL11_9BACT</name>
<gene>
    <name evidence="1" type="ORF">E0946_00865</name>
</gene>
<sequence length="267" mass="30537">MNAGSLYKKLLLSFFLFLFLSSIYAVIAIYGDSQSNNDIHKQIVEAIIKYQPDITFHLGDLTAQGKKQEEYDEFFSCCKPLTDLCPLYPVKGNHDASSELFLKNFPFLSQTYYTVEYDSLLFIILDSTLELSPHSEQLNWLIETFNSNPLQPKIILMHHPIFSSGYHSGNEDWALYLPALFASHKVIAVFSGHDHNYEHLQWKNLNFFISGGAGGSLRPSLSQHPYSKIFCSSYNYLILNHQKNYLICTAYSLDGDIIDKVAIFLDF</sequence>
<proteinExistence type="predicted"/>
<accession>A0AC61QL11</accession>